<dbReference type="InterPro" id="IPR007167">
    <property type="entry name" value="Fe-transptr_FeoA-like"/>
</dbReference>
<dbReference type="Pfam" id="PF02421">
    <property type="entry name" value="FeoB_N"/>
    <property type="match status" value="2"/>
</dbReference>
<dbReference type="SUPFAM" id="SSF50037">
    <property type="entry name" value="C-terminal domain of transcriptional repressors"/>
    <property type="match status" value="1"/>
</dbReference>
<dbReference type="GO" id="GO:0015093">
    <property type="term" value="F:ferrous iron transmembrane transporter activity"/>
    <property type="evidence" value="ECO:0007669"/>
    <property type="project" value="InterPro"/>
</dbReference>
<evidence type="ECO:0000256" key="10">
    <source>
        <dbReference type="ARBA" id="ARBA00023134"/>
    </source>
</evidence>
<keyword evidence="5 13" id="KW-0812">Transmembrane</keyword>
<dbReference type="Pfam" id="PF07664">
    <property type="entry name" value="FeoB_C"/>
    <property type="match status" value="1"/>
</dbReference>
<evidence type="ECO:0000256" key="7">
    <source>
        <dbReference type="ARBA" id="ARBA00022989"/>
    </source>
</evidence>
<evidence type="ECO:0000256" key="6">
    <source>
        <dbReference type="ARBA" id="ARBA00022741"/>
    </source>
</evidence>
<dbReference type="InterPro" id="IPR011640">
    <property type="entry name" value="Fe2_transport_prot_B_C"/>
</dbReference>
<dbReference type="CDD" id="cd01879">
    <property type="entry name" value="FeoB"/>
    <property type="match status" value="1"/>
</dbReference>
<evidence type="ECO:0000256" key="2">
    <source>
        <dbReference type="ARBA" id="ARBA00022448"/>
    </source>
</evidence>
<dbReference type="SMART" id="SM00899">
    <property type="entry name" value="FeoA"/>
    <property type="match status" value="1"/>
</dbReference>
<evidence type="ECO:0000256" key="1">
    <source>
        <dbReference type="ARBA" id="ARBA00004651"/>
    </source>
</evidence>
<reference evidence="15" key="1">
    <citation type="journal article" date="2012" name="PLoS ONE">
        <title>Gene sets for utilization of primary and secondary nutrition supplies in the distal gut of endangered iberian lynx.</title>
        <authorList>
            <person name="Alcaide M."/>
            <person name="Messina E."/>
            <person name="Richter M."/>
            <person name="Bargiela R."/>
            <person name="Peplies J."/>
            <person name="Huws S.A."/>
            <person name="Newbold C.J."/>
            <person name="Golyshin P.N."/>
            <person name="Simon M.A."/>
            <person name="Lopez G."/>
            <person name="Yakimov M.M."/>
            <person name="Ferrer M."/>
        </authorList>
    </citation>
    <scope>NUCLEOTIDE SEQUENCE</scope>
</reference>
<evidence type="ECO:0000313" key="15">
    <source>
        <dbReference type="EMBL" id="EJW89758.1"/>
    </source>
</evidence>
<dbReference type="Gene3D" id="2.30.30.90">
    <property type="match status" value="1"/>
</dbReference>
<dbReference type="InterPro" id="IPR038157">
    <property type="entry name" value="FeoA_core_dom"/>
</dbReference>
<dbReference type="InterPro" id="IPR041069">
    <property type="entry name" value="FeoB_Cyto"/>
</dbReference>
<dbReference type="PANTHER" id="PTHR43185">
    <property type="entry name" value="FERROUS IRON TRANSPORT PROTEIN B"/>
    <property type="match status" value="1"/>
</dbReference>
<evidence type="ECO:0000256" key="9">
    <source>
        <dbReference type="ARBA" id="ARBA00023065"/>
    </source>
</evidence>
<comment type="subcellular location">
    <subcellularLocation>
        <location evidence="1">Cell membrane</location>
        <topology evidence="1">Multi-pass membrane protein</topology>
    </subcellularLocation>
</comment>
<dbReference type="NCBIfam" id="TIGR00437">
    <property type="entry name" value="feoB"/>
    <property type="match status" value="1"/>
</dbReference>
<keyword evidence="3" id="KW-1003">Cell membrane</keyword>
<dbReference type="Gene3D" id="3.40.50.300">
    <property type="entry name" value="P-loop containing nucleotide triphosphate hydrolases"/>
    <property type="match status" value="1"/>
</dbReference>
<accession>J9F5G2</accession>
<evidence type="ECO:0000256" key="5">
    <source>
        <dbReference type="ARBA" id="ARBA00022692"/>
    </source>
</evidence>
<dbReference type="InterPro" id="IPR008988">
    <property type="entry name" value="Transcriptional_repressor_C"/>
</dbReference>
<dbReference type="PANTHER" id="PTHR43185:SF1">
    <property type="entry name" value="FE(2+) TRANSPORTER FEOB"/>
    <property type="match status" value="1"/>
</dbReference>
<feature type="transmembrane region" description="Helical" evidence="13">
    <location>
        <begin position="863"/>
        <end position="886"/>
    </location>
</feature>
<dbReference type="Pfam" id="PF17910">
    <property type="entry name" value="FeoB_Cyto"/>
    <property type="match status" value="1"/>
</dbReference>
<sequence>MKLSDLHTGERGVIVKVAGHGGFRKRIVEMGFVKGKTVKVILNAPLRDPIEYEIMGYKISLRREEARLVEVISETEAEKDVRLHAEQHLEALPAKADEQEEMRLQLDRHMERMAADQRRIINVALVGNPNCGKTSLFNIASGGHEHVGNYSGVTVDAKDGFFRMRVRVPAEPGGKAEATRRGRTATCAGCQLCTACESAQQTCSNLVEKEYNFRIVDLPGTYSLSAYSPEELYVRRHLIDQTPDVVINVIDASNLERNLYLTTQLIDMNQRMVVALNMYDEVRRNGDKLDHEQLGSLLGVPMVPLVSRTGEGVRQLFEKVVAVYENQTDEMLARHIHVNHGAELEQSIDRIKFIFQKNKTLRSKYSTRYLSIKFLEGDTEAQRLVETLPEHDELVAARYDETQRLKRELHDTAENALTDAKYGFIQGALRETYQPHVAPSKHTMTERIDSIVTNRFLGFPLFFSVLFLIFYVTFALGSYPMDWIDWLVARLSDFVGYAMPEGILKDMIVDGAISGVGSVIVFLPNILILYLFISLLEDTGYMARAAFIMDKLMHRMGLHGKSFIPMVMGFGCNVPAVMATRTIENPRSRLITMLVLPFMSCSARIPIYVVLISAFFPSQGAWLMLGLYALGILVAALVARIFSRFLLRGDDLPFVMELPPYRIPSTKSVLRHTWEKGRQYLQKMGGIILVFSLIIWALSYFPRSEEASSVAVPSQTVSRGQPNDTLAVPAQTAAPAKSLQVETTTALTEVQMQTTSEASPSYLEHLGRFIAPVFSPMDFDWRMTVGILSGIGAKELVVSTLAVLYAGEEVDADAAATDSALLTTLCNFMTPVSALAYLVFVLFYFPCIATIVAIKNETGGWKWAVFTAFYTTVLAYVASLVTFVLMG</sequence>
<name>J9F5G2_9ZZZZ</name>
<gene>
    <name evidence="15" type="ORF">EVA_22132</name>
</gene>
<dbReference type="PROSITE" id="PS51711">
    <property type="entry name" value="G_FEOB"/>
    <property type="match status" value="1"/>
</dbReference>
<dbReference type="Pfam" id="PF04023">
    <property type="entry name" value="FeoA"/>
    <property type="match status" value="1"/>
</dbReference>
<dbReference type="Gene3D" id="1.10.287.1770">
    <property type="match status" value="1"/>
</dbReference>
<dbReference type="InterPro" id="IPR050860">
    <property type="entry name" value="FeoB_GTPase"/>
</dbReference>
<dbReference type="GO" id="GO:0046914">
    <property type="term" value="F:transition metal ion binding"/>
    <property type="evidence" value="ECO:0007669"/>
    <property type="project" value="InterPro"/>
</dbReference>
<dbReference type="GO" id="GO:0005525">
    <property type="term" value="F:GTP binding"/>
    <property type="evidence" value="ECO:0007669"/>
    <property type="project" value="UniProtKB-KW"/>
</dbReference>
<evidence type="ECO:0000256" key="3">
    <source>
        <dbReference type="ARBA" id="ARBA00022475"/>
    </source>
</evidence>
<keyword evidence="8" id="KW-0408">Iron</keyword>
<keyword evidence="7 13" id="KW-1133">Transmembrane helix</keyword>
<evidence type="ECO:0000259" key="14">
    <source>
        <dbReference type="PROSITE" id="PS51711"/>
    </source>
</evidence>
<keyword evidence="6" id="KW-0547">Nucleotide-binding</keyword>
<feature type="transmembrane region" description="Helical" evidence="13">
    <location>
        <begin position="562"/>
        <end position="579"/>
    </location>
</feature>
<keyword evidence="10" id="KW-0342">GTP-binding</keyword>
<evidence type="ECO:0000256" key="4">
    <source>
        <dbReference type="ARBA" id="ARBA00022496"/>
    </source>
</evidence>
<dbReference type="AlphaFoldDB" id="J9F5G2"/>
<keyword evidence="4" id="KW-0410">Iron transport</keyword>
<keyword evidence="9" id="KW-0406">Ion transport</keyword>
<feature type="transmembrane region" description="Helical" evidence="13">
    <location>
        <begin position="512"/>
        <end position="533"/>
    </location>
</feature>
<evidence type="ECO:0000256" key="12">
    <source>
        <dbReference type="ARBA" id="ARBA00031200"/>
    </source>
</evidence>
<feature type="transmembrane region" description="Helical" evidence="13">
    <location>
        <begin position="834"/>
        <end position="854"/>
    </location>
</feature>
<dbReference type="Pfam" id="PF07670">
    <property type="entry name" value="Gate"/>
    <property type="match status" value="2"/>
</dbReference>
<dbReference type="EMBL" id="AMCI01009275">
    <property type="protein sequence ID" value="EJW89758.1"/>
    <property type="molecule type" value="Genomic_DNA"/>
</dbReference>
<dbReference type="SUPFAM" id="SSF52540">
    <property type="entry name" value="P-loop containing nucleoside triphosphate hydrolases"/>
    <property type="match status" value="1"/>
</dbReference>
<feature type="domain" description="FeoB-type G" evidence="14">
    <location>
        <begin position="120"/>
        <end position="326"/>
    </location>
</feature>
<protein>
    <recommendedName>
        <fullName evidence="12">Ferrous iron transport protein B</fullName>
    </recommendedName>
</protein>
<feature type="transmembrane region" description="Helical" evidence="13">
    <location>
        <begin position="680"/>
        <end position="701"/>
    </location>
</feature>
<evidence type="ECO:0000256" key="8">
    <source>
        <dbReference type="ARBA" id="ARBA00023004"/>
    </source>
</evidence>
<comment type="caution">
    <text evidence="15">The sequence shown here is derived from an EMBL/GenBank/DDBJ whole genome shotgun (WGS) entry which is preliminary data.</text>
</comment>
<feature type="transmembrane region" description="Helical" evidence="13">
    <location>
        <begin position="591"/>
        <end position="616"/>
    </location>
</feature>
<dbReference type="InterPro" id="IPR030389">
    <property type="entry name" value="G_FEOB_dom"/>
</dbReference>
<dbReference type="InterPro" id="IPR011642">
    <property type="entry name" value="Gate_dom"/>
</dbReference>
<feature type="transmembrane region" description="Helical" evidence="13">
    <location>
        <begin position="622"/>
        <end position="642"/>
    </location>
</feature>
<organism evidence="15">
    <name type="scientific">gut metagenome</name>
    <dbReference type="NCBI Taxonomy" id="749906"/>
    <lineage>
        <taxon>unclassified sequences</taxon>
        <taxon>metagenomes</taxon>
        <taxon>organismal metagenomes</taxon>
    </lineage>
</organism>
<evidence type="ECO:0000256" key="11">
    <source>
        <dbReference type="ARBA" id="ARBA00023136"/>
    </source>
</evidence>
<feature type="transmembrane region" description="Helical" evidence="13">
    <location>
        <begin position="456"/>
        <end position="477"/>
    </location>
</feature>
<dbReference type="InterPro" id="IPR027417">
    <property type="entry name" value="P-loop_NTPase"/>
</dbReference>
<dbReference type="GO" id="GO:0005886">
    <property type="term" value="C:plasma membrane"/>
    <property type="evidence" value="ECO:0007669"/>
    <property type="project" value="UniProtKB-SubCell"/>
</dbReference>
<evidence type="ECO:0000256" key="13">
    <source>
        <dbReference type="SAM" id="Phobius"/>
    </source>
</evidence>
<dbReference type="InterPro" id="IPR003373">
    <property type="entry name" value="Fe2_transport_prot-B"/>
</dbReference>
<proteinExistence type="predicted"/>
<keyword evidence="11 13" id="KW-0472">Membrane</keyword>
<keyword evidence="2" id="KW-0813">Transport</keyword>